<keyword evidence="3" id="KW-1133">Transmembrane helix</keyword>
<sequence>MGRARKGASAHAAQHPGTSPSKIFAGALISLAVWRYAGGTQAFISRVGYIQAWSCTVEQGLRQTLLSYLGSAALADCDLYRGYAPPRVLYMHALSNNVEAYSQEVDRVLADLKELATEVIPTLAWLIQEAPCTPMVVMAALACTVRFFGAGGTPGHHHSGPFGACTSRRPGFWTNLWLGDAALSGALPWTPPDLELWAASGPGTARGLCAAAGRSLPEDADGKVVDAPRGVADDAVSRIRQLLVSQGTCRSALQVSFGFCEVSKVYADRARTARRKVRGTAAPTTIGTFKHKAARWTCACQRCRRAARVKGGAARGTQLASSGWCSKCWKGRHQLVAHCCGADSATGWVPAPATMTQGILGWRVAAERYLRSPWDPHFQGVPPGAMKDDAIAATGAAVVTVVSAAVAAIARGADQSPPASLQGPALAPAPGAAALLGSPAPSQLHAMQMGDTWQPGGSSGWPWGFPPCPGSLPILMPQQAGWPQWPAPMLTGGQQLPSMSDAWAGQPQQAQVKCQQPAPQTARSHGAQLEPDATDSESGSPPTSPSASPSPASPVEARQAIAEPMSPGASLLRETAATEKDLAETVCQRQELKSSRTGKTFWYRPATKASSYEMPPDVAQRAELQHRLVRRQATLDSMTVDLGPTAEHTPRDNLSALPAKGVPGLASMETASPRAALLQDIDALEREIPDATSPYTQRASVRTGQPYWYNAVTKVSSYSMPEALGRKLELQTRLQALKTELQKAVEGAKLPHTPAWASAAGSAGALADTRPKTSAPGGSGEQDHSLWRTGVEVKFMAGISTAAQLHRRLEAMGVHILDSADGEALAGQPLPFGTPKGQRTQPAVEVTFAMAPKVTAMTVQVHTRQQCVAWKGKRGSFEANKETIMLFFGEVSSVTASAPSKEKSRDVVEHGSHSALDMWKVGIPSVPCFERASAGGRRRVLCKGCRTALERKSCFDVLVWTLYCEPGCSSYWLAVQRHSLAMDEAVLRAAAMAFQASGPSELLVGAAIKDFAALLQAAPRNPQTLWRTNSGPRQLLQPLAASVACVKGVLKYSALPALRHMLGHPCAVVSPYMSGIPAEDIWQLGSGASTSSSPLRTQQLILASANPGRAGLAHLGSDEVLWWRVWLLGASLLREGVHICVLPGARWPPGAVLPPGFPYIWLGQQSTSWDSAGVWVSTELEGSVAVEEKLGGARCMWLHVGTQEQTEKTKLILGAVYPEHGGDIAAWTGILQDYALLAAKFPERRILIMGDCNFHISAFLAHRELCRCAHCSHVSGAAIDLILGRGGMPLPVAVLPERVADSDHHIVIARLPAKISLDYGHGIGRVSLADSEAWTDALATIDQCLGAAADALELATTEMSDAYSTGAPTGRRRAVLNAAAWLRDALFVFAGHCCGATRGKPARSQGRHRTLVPEDLTDLADPGACQDPLEQLCFCTRAKAAARYAHLCLTDPPGAARFMAMYFRQQKQFTIALVDAEGASLDGPGMVAAVVDNLHARVGIDNGRRDSAEERSQAEFVELIRAARAPRSGVSGIGPRGSRTTGGGAERYSAEEMATARTTIKEGKTCIRGSYAAILADSESGARITLAAVNLGRACRLTATEWSLRRFIPLRKCGPRMVRHADNLRPISLSTDVAAVQDALWLLRCRAVLEQFTGPEQVGGKSDVQSMLLAMVIHAQLRMRHGMPTYWVFADLKWAFDLMTLDCLRLTCYEAGVVEDDWALVDDMLAQDRQCVQLLHYLSHTFALGRGAAQGRKPQKQRDPPGLAAAPDTQLCQHVADVLLAAARSEGPPWRRTEVLAVQLLSGMTNMSSRIQVLELMGSDPIGPLQLVDDTTAICPSAGAAAAVVLIGCEMGCPVVATYRNLGVLLDANLSFEPRLTELCRLGAALCGEVLQTARAGCFPLQAHAAQIPVRVETVVLFGAELLLEIDRAEGVLNRMQHSWARSVLGCGAHGRAKGLLAVAQCGWTVRLGTLFLEQVLVAQARARVLPVDRPLSRTLAVADNSLALTWARAAKHLLQSPKWSEPIPDICDSLAFAPEELSAARECPVVRRGVMRRYRCEVLRPILQEYDRTALVAVASEVITGIGVAYERFQCGVLRGALGSYPEPQLPLPTKFLQASALVRISGKWPAVLWNGRSLLETLPRCPRCARTDVGVRHVVTCPATAALRQDMVVCAGGYRPGYEDILLLDVLTNEGPAEHWWEQINFLGKALSLPKRWGGNRLADRQCGVRVLRVAEAVGRQPSGATLVVACVAPVTEALGRQPRGATPVEACSAQVATALGRQPGGATLVEACAAQVAAVLGRQPRGDTIVEACAAQVAAGLGRQPRGAVLLEACAAQVAAALGRQPPCAAQVAAALGRTLTLVEACAAQVAAALGRQPPCAAQVAAALGRQPRDRNAGGGLCSAGCRGTGAATALCSAGCRGAGAATTRPQRWWRPVQRRLPRHWGGNRPVQRRLPRYWGGNHATTMLVEACAAQAAEALGPQRSYPSTRQQATTLGKNLRDSWGLRSLSAQVTPILKREAREKPPADAVREIGHAALDKSARFGGVGVIGGGSTLSQLSGNKFDSTAGHSERALTSTLAADLRLAVSLPVVLHRFGQELRSSAARHSSQGTQVERIGTFISHDWGSSGSLKFMALLLRFNSRAAAVMAVGVSLVVGFLEAFHFVSCTTCIRNIGGAVYITRESSLSFPSGLVAYCIILFSWQRILSLRGRSAMVFLDKLCIDQQNEARKERGILGLAGFLEISDELVILWSPSYFGRLWCTYELASWLRFSQLKDITVIPIHLAPVLLCIALSMWGTLLCYIEALTIAYSVAGSHTVELAGLFLGSMCITVGAILPTHISRHLAKSLGSLPQQLEHFSIREAKSFCCSHKHVHPETQKHLPCDRRLIFDMLEQWQYHFSDSRREYASSLDSFDFHVRQKLKPWILRNVGGAEAPFSLLLATTCVPFFCWTISYIPALIELGGVPAFRLGLEAALYSIVFAPCVPKIILEISAAGVDCEDLGRCDLLYTLLKSTAFVGLTSLIWAGIHLPLTIPEHVGWQLASAAGLVALIIAIVRRPNCRFPRT</sequence>
<dbReference type="EMBL" id="CAJNNV010018238">
    <property type="protein sequence ID" value="CAE8605722.1"/>
    <property type="molecule type" value="Genomic_DNA"/>
</dbReference>
<feature type="transmembrane region" description="Helical" evidence="3">
    <location>
        <begin position="2935"/>
        <end position="2954"/>
    </location>
</feature>
<dbReference type="SUPFAM" id="SSF52200">
    <property type="entry name" value="Toll/Interleukin receptor TIR domain"/>
    <property type="match status" value="1"/>
</dbReference>
<feature type="transmembrane region" description="Helical" evidence="3">
    <location>
        <begin position="2974"/>
        <end position="2993"/>
    </location>
</feature>
<dbReference type="InterPro" id="IPR035897">
    <property type="entry name" value="Toll_tir_struct_dom_sf"/>
</dbReference>
<feature type="compositionally biased region" description="Low complexity" evidence="2">
    <location>
        <begin position="536"/>
        <end position="554"/>
    </location>
</feature>
<dbReference type="SUPFAM" id="SSF56219">
    <property type="entry name" value="DNase I-like"/>
    <property type="match status" value="1"/>
</dbReference>
<evidence type="ECO:0000313" key="5">
    <source>
        <dbReference type="Proteomes" id="UP000654075"/>
    </source>
</evidence>
<feature type="transmembrane region" description="Helical" evidence="3">
    <location>
        <begin position="3005"/>
        <end position="3024"/>
    </location>
</feature>
<keyword evidence="5" id="KW-1185">Reference proteome</keyword>
<evidence type="ECO:0000256" key="2">
    <source>
        <dbReference type="SAM" id="MobiDB-lite"/>
    </source>
</evidence>
<evidence type="ECO:0000256" key="3">
    <source>
        <dbReference type="SAM" id="Phobius"/>
    </source>
</evidence>
<feature type="transmembrane region" description="Helical" evidence="3">
    <location>
        <begin position="2776"/>
        <end position="2799"/>
    </location>
</feature>
<name>A0A813F303_POLGL</name>
<gene>
    <name evidence="4" type="ORF">PGLA1383_LOCUS23825</name>
</gene>
<feature type="transmembrane region" description="Helical" evidence="3">
    <location>
        <begin position="3036"/>
        <end position="3054"/>
    </location>
</feature>
<feature type="compositionally biased region" description="Low complexity" evidence="2">
    <location>
        <begin position="504"/>
        <end position="520"/>
    </location>
</feature>
<proteinExistence type="predicted"/>
<feature type="compositionally biased region" description="Low complexity" evidence="2">
    <location>
        <begin position="477"/>
        <end position="488"/>
    </location>
</feature>
<keyword evidence="1" id="KW-0175">Coiled coil</keyword>
<dbReference type="Proteomes" id="UP000654075">
    <property type="component" value="Unassembled WGS sequence"/>
</dbReference>
<feature type="compositionally biased region" description="Gly residues" evidence="2">
    <location>
        <begin position="1531"/>
        <end position="1545"/>
    </location>
</feature>
<feature type="region of interest" description="Disordered" evidence="2">
    <location>
        <begin position="759"/>
        <end position="784"/>
    </location>
</feature>
<keyword evidence="3" id="KW-0472">Membrane</keyword>
<dbReference type="OrthoDB" id="411823at2759"/>
<organism evidence="4 5">
    <name type="scientific">Polarella glacialis</name>
    <name type="common">Dinoflagellate</name>
    <dbReference type="NCBI Taxonomy" id="89957"/>
    <lineage>
        <taxon>Eukaryota</taxon>
        <taxon>Sar</taxon>
        <taxon>Alveolata</taxon>
        <taxon>Dinophyceae</taxon>
        <taxon>Suessiales</taxon>
        <taxon>Suessiaceae</taxon>
        <taxon>Polarella</taxon>
    </lineage>
</organism>
<dbReference type="InterPro" id="IPR036691">
    <property type="entry name" value="Endo/exonu/phosph_ase_sf"/>
</dbReference>
<feature type="transmembrane region" description="Helical" evidence="3">
    <location>
        <begin position="2643"/>
        <end position="2664"/>
    </location>
</feature>
<feature type="region of interest" description="Disordered" evidence="2">
    <location>
        <begin position="1528"/>
        <end position="1549"/>
    </location>
</feature>
<comment type="caution">
    <text evidence="4">The sequence shown here is derived from an EMBL/GenBank/DDBJ whole genome shotgun (WGS) entry which is preliminary data.</text>
</comment>
<accession>A0A813F303</accession>
<evidence type="ECO:0000256" key="1">
    <source>
        <dbReference type="SAM" id="Coils"/>
    </source>
</evidence>
<evidence type="ECO:0000313" key="4">
    <source>
        <dbReference type="EMBL" id="CAE8605722.1"/>
    </source>
</evidence>
<feature type="coiled-coil region" evidence="1">
    <location>
        <begin position="91"/>
        <end position="118"/>
    </location>
</feature>
<feature type="transmembrane region" description="Helical" evidence="3">
    <location>
        <begin position="2819"/>
        <end position="2839"/>
    </location>
</feature>
<feature type="region of interest" description="Disordered" evidence="2">
    <location>
        <begin position="474"/>
        <end position="557"/>
    </location>
</feature>
<keyword evidence="3" id="KW-0812">Transmembrane</keyword>
<protein>
    <submittedName>
        <fullName evidence="4">Uncharacterized protein</fullName>
    </submittedName>
</protein>
<reference evidence="4" key="1">
    <citation type="submission" date="2021-02" db="EMBL/GenBank/DDBJ databases">
        <authorList>
            <person name="Dougan E. K."/>
            <person name="Rhodes N."/>
            <person name="Thang M."/>
            <person name="Chan C."/>
        </authorList>
    </citation>
    <scope>NUCLEOTIDE SEQUENCE</scope>
</reference>